<evidence type="ECO:0000313" key="2">
    <source>
        <dbReference type="Proteomes" id="UP001501459"/>
    </source>
</evidence>
<evidence type="ECO:0000313" key="1">
    <source>
        <dbReference type="EMBL" id="GAA0436131.1"/>
    </source>
</evidence>
<keyword evidence="2" id="KW-1185">Reference proteome</keyword>
<dbReference type="EMBL" id="BAAADM010000030">
    <property type="protein sequence ID" value="GAA0436131.1"/>
    <property type="molecule type" value="Genomic_DNA"/>
</dbReference>
<proteinExistence type="predicted"/>
<protein>
    <submittedName>
        <fullName evidence="1">Uncharacterized protein</fullName>
    </submittedName>
</protein>
<reference evidence="1 2" key="1">
    <citation type="journal article" date="2019" name="Int. J. Syst. Evol. Microbiol.">
        <title>The Global Catalogue of Microorganisms (GCM) 10K type strain sequencing project: providing services to taxonomists for standard genome sequencing and annotation.</title>
        <authorList>
            <consortium name="The Broad Institute Genomics Platform"/>
            <consortium name="The Broad Institute Genome Sequencing Center for Infectious Disease"/>
            <person name="Wu L."/>
            <person name="Ma J."/>
        </authorList>
    </citation>
    <scope>NUCLEOTIDE SEQUENCE [LARGE SCALE GENOMIC DNA]</scope>
    <source>
        <strain evidence="1 2">JCM 12149</strain>
    </source>
</reference>
<name>A0ABN0Z6K4_9BACI</name>
<organism evidence="1 2">
    <name type="scientific">Lentibacillus halophilus</name>
    <dbReference type="NCBI Taxonomy" id="295065"/>
    <lineage>
        <taxon>Bacteria</taxon>
        <taxon>Bacillati</taxon>
        <taxon>Bacillota</taxon>
        <taxon>Bacilli</taxon>
        <taxon>Bacillales</taxon>
        <taxon>Bacillaceae</taxon>
        <taxon>Lentibacillus</taxon>
    </lineage>
</organism>
<sequence length="58" mass="6500">MQHELRNLHPELRDLLGLLREFLLNGATPPIIARLSTLSNPARRFLQAGGFNSVCSFP</sequence>
<dbReference type="Proteomes" id="UP001501459">
    <property type="component" value="Unassembled WGS sequence"/>
</dbReference>
<gene>
    <name evidence="1" type="ORF">GCM10008983_10980</name>
</gene>
<accession>A0ABN0Z6K4</accession>
<comment type="caution">
    <text evidence="1">The sequence shown here is derived from an EMBL/GenBank/DDBJ whole genome shotgun (WGS) entry which is preliminary data.</text>
</comment>